<evidence type="ECO:0000313" key="3">
    <source>
        <dbReference type="Proteomes" id="UP000279995"/>
    </source>
</evidence>
<protein>
    <submittedName>
        <fullName evidence="2">Uncharacterized protein</fullName>
    </submittedName>
</protein>
<evidence type="ECO:0000313" key="2">
    <source>
        <dbReference type="EMBL" id="AYM88418.1"/>
    </source>
</evidence>
<feature type="transmembrane region" description="Helical" evidence="1">
    <location>
        <begin position="88"/>
        <end position="112"/>
    </location>
</feature>
<organism evidence="2 3">
    <name type="scientific">Pseudoalteromonas agarivorans</name>
    <dbReference type="NCBI Taxonomy" id="176102"/>
    <lineage>
        <taxon>Bacteria</taxon>
        <taxon>Pseudomonadati</taxon>
        <taxon>Pseudomonadota</taxon>
        <taxon>Gammaproteobacteria</taxon>
        <taxon>Alteromonadales</taxon>
        <taxon>Pseudoalteromonadaceae</taxon>
        <taxon>Pseudoalteromonas</taxon>
    </lineage>
</organism>
<gene>
    <name evidence="2" type="ORF">D9T18_17115</name>
</gene>
<keyword evidence="1" id="KW-1133">Transmembrane helix</keyword>
<accession>A0AAD0U2H1</accession>
<dbReference type="EMBL" id="CP033066">
    <property type="protein sequence ID" value="AYM88418.1"/>
    <property type="molecule type" value="Genomic_DNA"/>
</dbReference>
<sequence length="162" mass="18271">MGIMDRRDNFKVQDENITFEELLEKAPDEIAKLVEKANVIILPSHGTNDEFYSGTLDTLDFFNNSEIATEIYSTDDNYKELGLHGADIWLGTFIVKNFLIPIFCGVAATYIYEKLKAKNDDNISLKFIVEKKDGKTTSVSYDGKVENLNKALDAVKELSDES</sequence>
<keyword evidence="1" id="KW-0472">Membrane</keyword>
<reference evidence="2 3" key="1">
    <citation type="submission" date="2018-10" db="EMBL/GenBank/DDBJ databases">
        <title>Complete Genome Sequence and Transcriptomic Profiles of a Marine Bacterium, Pseudoalteromonas agarivorans Hao 2018.</title>
        <authorList>
            <person name="Hao L."/>
        </authorList>
    </citation>
    <scope>NUCLEOTIDE SEQUENCE [LARGE SCALE GENOMIC DNA]</scope>
    <source>
        <strain evidence="2 3">Hao 2018</strain>
    </source>
</reference>
<keyword evidence="1" id="KW-0812">Transmembrane</keyword>
<name>A0AAD0U2H1_9GAMM</name>
<evidence type="ECO:0000256" key="1">
    <source>
        <dbReference type="SAM" id="Phobius"/>
    </source>
</evidence>
<dbReference type="Proteomes" id="UP000279995">
    <property type="component" value="Chromosome II"/>
</dbReference>
<dbReference type="AlphaFoldDB" id="A0AAD0U2H1"/>
<proteinExistence type="predicted"/>